<dbReference type="OrthoDB" id="162303at2"/>
<evidence type="ECO:0000256" key="3">
    <source>
        <dbReference type="ARBA" id="ARBA00022475"/>
    </source>
</evidence>
<comment type="subcellular location">
    <subcellularLocation>
        <location evidence="1 7">Cell membrane</location>
        <topology evidence="1 7">Multi-pass membrane protein</topology>
    </subcellularLocation>
</comment>
<evidence type="ECO:0000256" key="5">
    <source>
        <dbReference type="ARBA" id="ARBA00022989"/>
    </source>
</evidence>
<dbReference type="GO" id="GO:0005886">
    <property type="term" value="C:plasma membrane"/>
    <property type="evidence" value="ECO:0007669"/>
    <property type="project" value="UniProtKB-SubCell"/>
</dbReference>
<dbReference type="Proteomes" id="UP000322159">
    <property type="component" value="Chromosome"/>
</dbReference>
<evidence type="ECO:0000256" key="7">
    <source>
        <dbReference type="RuleBase" id="RU367016"/>
    </source>
</evidence>
<dbReference type="PANTHER" id="PTHR30353:SF0">
    <property type="entry name" value="TRANSMEMBRANE PROTEIN"/>
    <property type="match status" value="1"/>
</dbReference>
<dbReference type="PANTHER" id="PTHR30353">
    <property type="entry name" value="INNER MEMBRANE PROTEIN DEDA-RELATED"/>
    <property type="match status" value="1"/>
</dbReference>
<keyword evidence="4 7" id="KW-0812">Transmembrane</keyword>
<feature type="transmembrane region" description="Helical" evidence="7">
    <location>
        <begin position="137"/>
        <end position="162"/>
    </location>
</feature>
<gene>
    <name evidence="10" type="ORF">FLP23_07370</name>
</gene>
<dbReference type="Pfam" id="PF09335">
    <property type="entry name" value="VTT_dom"/>
    <property type="match status" value="1"/>
</dbReference>
<evidence type="ECO:0000256" key="8">
    <source>
        <dbReference type="SAM" id="MobiDB-lite"/>
    </source>
</evidence>
<dbReference type="InterPro" id="IPR035172">
    <property type="entry name" value="DUF5302"/>
</dbReference>
<dbReference type="RefSeq" id="WP_149325260.1">
    <property type="nucleotide sequence ID" value="NZ_CP043504.1"/>
</dbReference>
<comment type="similarity">
    <text evidence="2 7">Belongs to the DedA family.</text>
</comment>
<keyword evidence="3 7" id="KW-1003">Cell membrane</keyword>
<evidence type="ECO:0000256" key="2">
    <source>
        <dbReference type="ARBA" id="ARBA00010792"/>
    </source>
</evidence>
<dbReference type="InterPro" id="IPR032816">
    <property type="entry name" value="VTT_dom"/>
</dbReference>
<sequence length="258" mass="27674">MDAAWLDAVAGSPWLLLVLFALVVGDAFLVVLPSETLVVALGALAASTGQPSLWLVVPIAAAGAVLGDTLCVAIGRGVGTERWAWQRRGRIARGIVRARRLVLGRPATLVFTARYIPFARIAVNLTIGAVRLPWRRFLPLSALAGSAWACYNVAIGALFGALFASTPWLAIVISIPVAVVTGIAIDLLVGRRAAYHGDMSSDEKPGAASEDTKRKFREALERKKQQAQDRPGHLDGDGSVHESHGRAEQRREFRRKSG</sequence>
<dbReference type="AlphaFoldDB" id="A0A5C1YAD3"/>
<dbReference type="KEGG" id="lyk:FLP23_07370"/>
<dbReference type="InterPro" id="IPR032818">
    <property type="entry name" value="DedA-like"/>
</dbReference>
<dbReference type="Pfam" id="PF17227">
    <property type="entry name" value="DUF5302"/>
    <property type="match status" value="1"/>
</dbReference>
<accession>A0A5C1YAD3</accession>
<keyword evidence="6 7" id="KW-0472">Membrane</keyword>
<evidence type="ECO:0000313" key="11">
    <source>
        <dbReference type="Proteomes" id="UP000322159"/>
    </source>
</evidence>
<feature type="region of interest" description="Disordered" evidence="8">
    <location>
        <begin position="197"/>
        <end position="258"/>
    </location>
</feature>
<evidence type="ECO:0000256" key="4">
    <source>
        <dbReference type="ARBA" id="ARBA00022692"/>
    </source>
</evidence>
<feature type="transmembrane region" description="Helical" evidence="7">
    <location>
        <begin position="12"/>
        <end position="32"/>
    </location>
</feature>
<proteinExistence type="inferred from homology"/>
<organism evidence="10 11">
    <name type="scientific">Protaetiibacter larvae</name>
    <dbReference type="NCBI Taxonomy" id="2592654"/>
    <lineage>
        <taxon>Bacteria</taxon>
        <taxon>Bacillati</taxon>
        <taxon>Actinomycetota</taxon>
        <taxon>Actinomycetes</taxon>
        <taxon>Micrococcales</taxon>
        <taxon>Microbacteriaceae</taxon>
        <taxon>Protaetiibacter</taxon>
    </lineage>
</organism>
<evidence type="ECO:0000256" key="1">
    <source>
        <dbReference type="ARBA" id="ARBA00004651"/>
    </source>
</evidence>
<feature type="transmembrane region" description="Helical" evidence="7">
    <location>
        <begin position="168"/>
        <end position="189"/>
    </location>
</feature>
<dbReference type="EMBL" id="CP043504">
    <property type="protein sequence ID" value="QEO09842.1"/>
    <property type="molecule type" value="Genomic_DNA"/>
</dbReference>
<protein>
    <recommendedName>
        <fullName evidence="9">VTT domain-containing protein</fullName>
    </recommendedName>
</protein>
<feature type="transmembrane region" description="Helical" evidence="7">
    <location>
        <begin position="52"/>
        <end position="78"/>
    </location>
</feature>
<feature type="domain" description="VTT" evidence="9">
    <location>
        <begin position="32"/>
        <end position="157"/>
    </location>
</feature>
<keyword evidence="11" id="KW-1185">Reference proteome</keyword>
<evidence type="ECO:0000256" key="6">
    <source>
        <dbReference type="ARBA" id="ARBA00023136"/>
    </source>
</evidence>
<name>A0A5C1YAD3_9MICO</name>
<feature type="compositionally biased region" description="Basic and acidic residues" evidence="8">
    <location>
        <begin position="199"/>
        <end position="251"/>
    </location>
</feature>
<evidence type="ECO:0000313" key="10">
    <source>
        <dbReference type="EMBL" id="QEO09842.1"/>
    </source>
</evidence>
<evidence type="ECO:0000259" key="9">
    <source>
        <dbReference type="Pfam" id="PF09335"/>
    </source>
</evidence>
<reference evidence="10 11" key="1">
    <citation type="submission" date="2019-09" db="EMBL/GenBank/DDBJ databases">
        <title>Genome sequencing of strain KACC 19322.</title>
        <authorList>
            <person name="Heo J."/>
            <person name="Kim S.-J."/>
            <person name="Kim J.-S."/>
            <person name="Hong S.-B."/>
            <person name="Kwon S.-W."/>
        </authorList>
    </citation>
    <scope>NUCLEOTIDE SEQUENCE [LARGE SCALE GENOMIC DNA]</scope>
    <source>
        <strain evidence="10 11">KACC 19322</strain>
    </source>
</reference>
<keyword evidence="5 7" id="KW-1133">Transmembrane helix</keyword>